<reference evidence="2" key="1">
    <citation type="journal article" date="2017" name="Nat. Microbiol.">
        <title>Global analysis of biosynthetic gene clusters reveals vast potential of secondary metabolite production in Penicillium species.</title>
        <authorList>
            <person name="Nielsen J.C."/>
            <person name="Grijseels S."/>
            <person name="Prigent S."/>
            <person name="Ji B."/>
            <person name="Dainat J."/>
            <person name="Nielsen K.F."/>
            <person name="Frisvad J.C."/>
            <person name="Workman M."/>
            <person name="Nielsen J."/>
        </authorList>
    </citation>
    <scope>NUCLEOTIDE SEQUENCE [LARGE SCALE GENOMIC DNA]</scope>
    <source>
        <strain evidence="2">IBT 4502</strain>
    </source>
</reference>
<organism evidence="1 2">
    <name type="scientific">Penicillium polonicum</name>
    <dbReference type="NCBI Taxonomy" id="60169"/>
    <lineage>
        <taxon>Eukaryota</taxon>
        <taxon>Fungi</taxon>
        <taxon>Dikarya</taxon>
        <taxon>Ascomycota</taxon>
        <taxon>Pezizomycotina</taxon>
        <taxon>Eurotiomycetes</taxon>
        <taxon>Eurotiomycetidae</taxon>
        <taxon>Eurotiales</taxon>
        <taxon>Aspergillaceae</taxon>
        <taxon>Penicillium</taxon>
    </lineage>
</organism>
<name>A0A1V6NUI7_PENPO</name>
<protein>
    <submittedName>
        <fullName evidence="1">Uncharacterized protein</fullName>
    </submittedName>
</protein>
<sequence>MNLERSHVMPYHAVIQKKPSGSRHMVLSTLERLLSTLHPSVDAGGSSRGSSRYCRLLLKLLSAPQAASVNVPDSYRC</sequence>
<keyword evidence="2" id="KW-1185">Reference proteome</keyword>
<dbReference type="Proteomes" id="UP000191408">
    <property type="component" value="Unassembled WGS sequence"/>
</dbReference>
<dbReference type="AlphaFoldDB" id="A0A1V6NUI7"/>
<gene>
    <name evidence="1" type="ORF">PENPOL_c003G02764</name>
</gene>
<comment type="caution">
    <text evidence="1">The sequence shown here is derived from an EMBL/GenBank/DDBJ whole genome shotgun (WGS) entry which is preliminary data.</text>
</comment>
<evidence type="ECO:0000313" key="2">
    <source>
        <dbReference type="Proteomes" id="UP000191408"/>
    </source>
</evidence>
<evidence type="ECO:0000313" key="1">
    <source>
        <dbReference type="EMBL" id="OQD68269.1"/>
    </source>
</evidence>
<accession>A0A1V6NUI7</accession>
<proteinExistence type="predicted"/>
<dbReference type="EMBL" id="MDYM01000003">
    <property type="protein sequence ID" value="OQD68269.1"/>
    <property type="molecule type" value="Genomic_DNA"/>
</dbReference>